<feature type="transmembrane region" description="Helical" evidence="19">
    <location>
        <begin position="158"/>
        <end position="178"/>
    </location>
</feature>
<evidence type="ECO:0000256" key="2">
    <source>
        <dbReference type="ARBA" id="ARBA00004651"/>
    </source>
</evidence>
<evidence type="ECO:0000256" key="15">
    <source>
        <dbReference type="ARBA" id="ARBA00032605"/>
    </source>
</evidence>
<accession>A0A7Y6C175</accession>
<comment type="cofactor">
    <cofactor evidence="1 19">
        <name>Mg(2+)</name>
        <dbReference type="ChEBI" id="CHEBI:18420"/>
    </cofactor>
</comment>
<evidence type="ECO:0000256" key="4">
    <source>
        <dbReference type="ARBA" id="ARBA00010561"/>
    </source>
</evidence>
<sequence>MNQVNQVNQAPAHDTGKVGSLDQKHAAAAAFQFLSRFPVKMQIDFVPPLLRESVVYYPLVGAAIGLCVWLSGAITGALLPSFPAAVLTLTLWVWLTGGLHLDGWMDTADGLLSYRTRERMLEIMKDSRVGAMGVIACVLLLMMKAALIADFIAHGSWLYGALLILPMIWSRWFMVYAISAWPNARGDDGLAVLFKGLGERKEVQRARSSAIGLTILAAVITLAAVWIFEPDTSMVGELAIESGLGTLPWWLYPIAAVIFVPLAAYLIGRFVAGRISERLGGLTGDTYGAMNELLEAALLTVLSLLQGLFLL</sequence>
<evidence type="ECO:0000256" key="18">
    <source>
        <dbReference type="ARBA" id="ARBA00049504"/>
    </source>
</evidence>
<keyword evidence="8 19" id="KW-0169">Cobalamin biosynthesis</keyword>
<evidence type="ECO:0000256" key="17">
    <source>
        <dbReference type="ARBA" id="ARBA00048623"/>
    </source>
</evidence>
<evidence type="ECO:0000313" key="20">
    <source>
        <dbReference type="EMBL" id="NUU78722.1"/>
    </source>
</evidence>
<gene>
    <name evidence="19 20" type="primary">cobS</name>
    <name evidence="20" type="ORF">HP552_26270</name>
</gene>
<comment type="caution">
    <text evidence="20">The sequence shown here is derived from an EMBL/GenBank/DDBJ whole genome shotgun (WGS) entry which is preliminary data.</text>
</comment>
<dbReference type="EMBL" id="JABMCB010000201">
    <property type="protein sequence ID" value="NUU78722.1"/>
    <property type="molecule type" value="Genomic_DNA"/>
</dbReference>
<keyword evidence="7 19" id="KW-1003">Cell membrane</keyword>
<evidence type="ECO:0000256" key="12">
    <source>
        <dbReference type="ARBA" id="ARBA00022989"/>
    </source>
</evidence>
<evidence type="ECO:0000256" key="8">
    <source>
        <dbReference type="ARBA" id="ARBA00022573"/>
    </source>
</evidence>
<dbReference type="PANTHER" id="PTHR34148">
    <property type="entry name" value="ADENOSYLCOBINAMIDE-GDP RIBAZOLETRANSFERASE"/>
    <property type="match status" value="1"/>
</dbReference>
<evidence type="ECO:0000256" key="10">
    <source>
        <dbReference type="ARBA" id="ARBA00022692"/>
    </source>
</evidence>
<proteinExistence type="inferred from homology"/>
<feature type="transmembrane region" description="Helical" evidence="19">
    <location>
        <begin position="293"/>
        <end position="310"/>
    </location>
</feature>
<protein>
    <recommendedName>
        <fullName evidence="6 19">Adenosylcobinamide-GDP ribazoletransferase</fullName>
        <ecNumber evidence="5 19">2.7.8.26</ecNumber>
    </recommendedName>
    <alternativeName>
        <fullName evidence="16 19">Cobalamin synthase</fullName>
    </alternativeName>
    <alternativeName>
        <fullName evidence="15 19">Cobalamin-5'-phosphate synthase</fullName>
    </alternativeName>
</protein>
<evidence type="ECO:0000256" key="5">
    <source>
        <dbReference type="ARBA" id="ARBA00013200"/>
    </source>
</evidence>
<evidence type="ECO:0000256" key="6">
    <source>
        <dbReference type="ARBA" id="ARBA00015850"/>
    </source>
</evidence>
<evidence type="ECO:0000256" key="3">
    <source>
        <dbReference type="ARBA" id="ARBA00004663"/>
    </source>
</evidence>
<dbReference type="NCBIfam" id="TIGR00317">
    <property type="entry name" value="cobS"/>
    <property type="match status" value="1"/>
</dbReference>
<organism evidence="20 21">
    <name type="scientific">Paenibacillus xylanilyticus</name>
    <dbReference type="NCBI Taxonomy" id="248903"/>
    <lineage>
        <taxon>Bacteria</taxon>
        <taxon>Bacillati</taxon>
        <taxon>Bacillota</taxon>
        <taxon>Bacilli</taxon>
        <taxon>Bacillales</taxon>
        <taxon>Paenibacillaceae</taxon>
        <taxon>Paenibacillus</taxon>
    </lineage>
</organism>
<evidence type="ECO:0000256" key="14">
    <source>
        <dbReference type="ARBA" id="ARBA00025228"/>
    </source>
</evidence>
<evidence type="ECO:0000313" key="21">
    <source>
        <dbReference type="Proteomes" id="UP000526125"/>
    </source>
</evidence>
<keyword evidence="12 19" id="KW-1133">Transmembrane helix</keyword>
<evidence type="ECO:0000256" key="7">
    <source>
        <dbReference type="ARBA" id="ARBA00022475"/>
    </source>
</evidence>
<dbReference type="GO" id="GO:0008818">
    <property type="term" value="F:cobalamin 5'-phosphate synthase activity"/>
    <property type="evidence" value="ECO:0007669"/>
    <property type="project" value="UniProtKB-UniRule"/>
</dbReference>
<dbReference type="AlphaFoldDB" id="A0A7Y6C175"/>
<dbReference type="GO" id="GO:0005886">
    <property type="term" value="C:plasma membrane"/>
    <property type="evidence" value="ECO:0007669"/>
    <property type="project" value="UniProtKB-SubCell"/>
</dbReference>
<comment type="catalytic activity">
    <reaction evidence="17 19">
        <text>alpha-ribazole + adenosylcob(III)inamide-GDP = adenosylcob(III)alamin + GMP + H(+)</text>
        <dbReference type="Rhea" id="RHEA:16049"/>
        <dbReference type="ChEBI" id="CHEBI:10329"/>
        <dbReference type="ChEBI" id="CHEBI:15378"/>
        <dbReference type="ChEBI" id="CHEBI:18408"/>
        <dbReference type="ChEBI" id="CHEBI:58115"/>
        <dbReference type="ChEBI" id="CHEBI:60487"/>
        <dbReference type="EC" id="2.7.8.26"/>
    </reaction>
</comment>
<feature type="transmembrane region" description="Helical" evidence="19">
    <location>
        <begin position="54"/>
        <end position="71"/>
    </location>
</feature>
<dbReference type="HAMAP" id="MF_00719">
    <property type="entry name" value="CobS"/>
    <property type="match status" value="1"/>
</dbReference>
<name>A0A7Y6C175_9BACL</name>
<keyword evidence="10 19" id="KW-0812">Transmembrane</keyword>
<dbReference type="UniPathway" id="UPA00148">
    <property type="reaction ID" value="UER00238"/>
</dbReference>
<keyword evidence="21" id="KW-1185">Reference proteome</keyword>
<dbReference type="GO" id="GO:0009236">
    <property type="term" value="P:cobalamin biosynthetic process"/>
    <property type="evidence" value="ECO:0007669"/>
    <property type="project" value="UniProtKB-UniRule"/>
</dbReference>
<dbReference type="InterPro" id="IPR003805">
    <property type="entry name" value="CobS"/>
</dbReference>
<comment type="function">
    <text evidence="14 19">Joins adenosylcobinamide-GDP and alpha-ribazole to generate adenosylcobalamin (Ado-cobalamin). Also synthesizes adenosylcobalamin 5'-phosphate from adenosylcobinamide-GDP and alpha-ribazole 5'-phosphate.</text>
</comment>
<evidence type="ECO:0000256" key="19">
    <source>
        <dbReference type="HAMAP-Rule" id="MF_00719"/>
    </source>
</evidence>
<reference evidence="20 21" key="1">
    <citation type="submission" date="2020-05" db="EMBL/GenBank/DDBJ databases">
        <title>Genome Sequencing of Type Strains.</title>
        <authorList>
            <person name="Lemaire J.F."/>
            <person name="Inderbitzin P."/>
            <person name="Gregorio O.A."/>
            <person name="Collins S.B."/>
            <person name="Wespe N."/>
            <person name="Knight-Connoni V."/>
        </authorList>
    </citation>
    <scope>NUCLEOTIDE SEQUENCE [LARGE SCALE GENOMIC DNA]</scope>
    <source>
        <strain evidence="20 21">LMG 21957</strain>
    </source>
</reference>
<comment type="catalytic activity">
    <reaction evidence="18 19">
        <text>alpha-ribazole 5'-phosphate + adenosylcob(III)inamide-GDP = adenosylcob(III)alamin 5'-phosphate + GMP + H(+)</text>
        <dbReference type="Rhea" id="RHEA:23560"/>
        <dbReference type="ChEBI" id="CHEBI:15378"/>
        <dbReference type="ChEBI" id="CHEBI:57918"/>
        <dbReference type="ChEBI" id="CHEBI:58115"/>
        <dbReference type="ChEBI" id="CHEBI:60487"/>
        <dbReference type="ChEBI" id="CHEBI:60493"/>
        <dbReference type="EC" id="2.7.8.26"/>
    </reaction>
</comment>
<feature type="transmembrane region" description="Helical" evidence="19">
    <location>
        <begin position="249"/>
        <end position="272"/>
    </location>
</feature>
<dbReference type="Pfam" id="PF02654">
    <property type="entry name" value="CobS"/>
    <property type="match status" value="1"/>
</dbReference>
<comment type="subcellular location">
    <subcellularLocation>
        <location evidence="2 19">Cell membrane</location>
        <topology evidence="2 19">Multi-pass membrane protein</topology>
    </subcellularLocation>
</comment>
<feature type="transmembrane region" description="Helical" evidence="19">
    <location>
        <begin position="77"/>
        <end position="95"/>
    </location>
</feature>
<evidence type="ECO:0000256" key="9">
    <source>
        <dbReference type="ARBA" id="ARBA00022679"/>
    </source>
</evidence>
<dbReference type="GO" id="GO:0051073">
    <property type="term" value="F:adenosylcobinamide-GDP ribazoletransferase activity"/>
    <property type="evidence" value="ECO:0007669"/>
    <property type="project" value="UniProtKB-UniRule"/>
</dbReference>
<keyword evidence="11 19" id="KW-0460">Magnesium</keyword>
<evidence type="ECO:0000256" key="13">
    <source>
        <dbReference type="ARBA" id="ARBA00023136"/>
    </source>
</evidence>
<comment type="similarity">
    <text evidence="4 19">Belongs to the CobS family.</text>
</comment>
<evidence type="ECO:0000256" key="16">
    <source>
        <dbReference type="ARBA" id="ARBA00032853"/>
    </source>
</evidence>
<dbReference type="EC" id="2.7.8.26" evidence="5 19"/>
<feature type="transmembrane region" description="Helical" evidence="19">
    <location>
        <begin position="210"/>
        <end position="229"/>
    </location>
</feature>
<dbReference type="Proteomes" id="UP000526125">
    <property type="component" value="Unassembled WGS sequence"/>
</dbReference>
<evidence type="ECO:0000256" key="11">
    <source>
        <dbReference type="ARBA" id="ARBA00022842"/>
    </source>
</evidence>
<dbReference type="PANTHER" id="PTHR34148:SF1">
    <property type="entry name" value="ADENOSYLCOBINAMIDE-GDP RIBAZOLETRANSFERASE"/>
    <property type="match status" value="1"/>
</dbReference>
<comment type="pathway">
    <text evidence="3 19">Cofactor biosynthesis; adenosylcobalamin biosynthesis; adenosylcobalamin from cob(II)yrinate a,c-diamide: step 7/7.</text>
</comment>
<keyword evidence="13 19" id="KW-0472">Membrane</keyword>
<evidence type="ECO:0000256" key="1">
    <source>
        <dbReference type="ARBA" id="ARBA00001946"/>
    </source>
</evidence>
<feature type="transmembrane region" description="Helical" evidence="19">
    <location>
        <begin position="129"/>
        <end position="152"/>
    </location>
</feature>
<keyword evidence="9 19" id="KW-0808">Transferase</keyword>